<dbReference type="Pfam" id="PF10756">
    <property type="entry name" value="bPH_6"/>
    <property type="match status" value="1"/>
</dbReference>
<evidence type="ECO:0000259" key="3">
    <source>
        <dbReference type="Pfam" id="PF10756"/>
    </source>
</evidence>
<evidence type="ECO:0000256" key="1">
    <source>
        <dbReference type="SAM" id="MobiDB-lite"/>
    </source>
</evidence>
<feature type="region of interest" description="Disordered" evidence="1">
    <location>
        <begin position="139"/>
        <end position="165"/>
    </location>
</feature>
<gene>
    <name evidence="4" type="ORF">IHE55_18035</name>
</gene>
<feature type="transmembrane region" description="Helical" evidence="2">
    <location>
        <begin position="196"/>
        <end position="219"/>
    </location>
</feature>
<feature type="region of interest" description="Disordered" evidence="1">
    <location>
        <begin position="1"/>
        <end position="25"/>
    </location>
</feature>
<evidence type="ECO:0000313" key="5">
    <source>
        <dbReference type="Proteomes" id="UP000807371"/>
    </source>
</evidence>
<evidence type="ECO:0000313" key="4">
    <source>
        <dbReference type="EMBL" id="MBH5336572.1"/>
    </source>
</evidence>
<feature type="transmembrane region" description="Helical" evidence="2">
    <location>
        <begin position="60"/>
        <end position="82"/>
    </location>
</feature>
<reference evidence="4 5" key="1">
    <citation type="submission" date="2020-09" db="EMBL/GenBank/DDBJ databases">
        <title>Biosynthesis of the nuclear factor of activated T cells inhibitor NFAT-133 and its congeners in Streptomyces pactum.</title>
        <authorList>
            <person name="Zhou W."/>
            <person name="Posri P."/>
            <person name="Abugrain M.E."/>
            <person name="Weisberg A.J."/>
            <person name="Chang J.H."/>
            <person name="Mahmud T."/>
        </authorList>
    </citation>
    <scope>NUCLEOTIDE SEQUENCE [LARGE SCALE GENOMIC DNA]</scope>
    <source>
        <strain evidence="4 5">ATCC 27456</strain>
    </source>
</reference>
<protein>
    <submittedName>
        <fullName evidence="4">PH domain-containing protein</fullName>
    </submittedName>
</protein>
<accession>A0ABS0NNA3</accession>
<feature type="transmembrane region" description="Helical" evidence="2">
    <location>
        <begin position="31"/>
        <end position="48"/>
    </location>
</feature>
<comment type="caution">
    <text evidence="4">The sequence shown here is derived from an EMBL/GenBank/DDBJ whole genome shotgun (WGS) entry which is preliminary data.</text>
</comment>
<dbReference type="EMBL" id="JACYXC010000001">
    <property type="protein sequence ID" value="MBH5336572.1"/>
    <property type="molecule type" value="Genomic_DNA"/>
</dbReference>
<keyword evidence="5" id="KW-1185">Reference proteome</keyword>
<feature type="compositionally biased region" description="Basic and acidic residues" evidence="1">
    <location>
        <begin position="146"/>
        <end position="165"/>
    </location>
</feature>
<evidence type="ECO:0000256" key="2">
    <source>
        <dbReference type="SAM" id="Phobius"/>
    </source>
</evidence>
<proteinExistence type="predicted"/>
<dbReference type="Proteomes" id="UP000807371">
    <property type="component" value="Unassembled WGS sequence"/>
</dbReference>
<name>A0ABS0NNA3_9ACTN</name>
<keyword evidence="2" id="KW-1133">Transmembrane helix</keyword>
<sequence>MKSPDDDASPAAPQPENPEPRYADRVFRSPSGIAGGVLLLALGGWLGIDAVINGDGRTPWVALAGLLCVVPLVVAFTLRPAVFAGEDRLRVRNPFRTINLPWASVEGVRAGYSAEVLAGGGKYQLWAVPVSLRQRKRATRRQARAAADDPSGRTKAHSGVDIDEKLRAPADQTVDDLRELAERNARRKGAQGEPEVRWAVELIAPAVAGAVLLIVLLAVG</sequence>
<keyword evidence="2" id="KW-0472">Membrane</keyword>
<organism evidence="4 5">
    <name type="scientific">Streptomyces pactum</name>
    <dbReference type="NCBI Taxonomy" id="68249"/>
    <lineage>
        <taxon>Bacteria</taxon>
        <taxon>Bacillati</taxon>
        <taxon>Actinomycetota</taxon>
        <taxon>Actinomycetes</taxon>
        <taxon>Kitasatosporales</taxon>
        <taxon>Streptomycetaceae</taxon>
        <taxon>Streptomyces</taxon>
    </lineage>
</organism>
<dbReference type="RefSeq" id="WP_197989965.1">
    <property type="nucleotide sequence ID" value="NZ_JACYXC010000001.1"/>
</dbReference>
<dbReference type="InterPro" id="IPR019692">
    <property type="entry name" value="CFP-6_PH"/>
</dbReference>
<keyword evidence="2" id="KW-0812">Transmembrane</keyword>
<feature type="domain" description="Low molecular weight protein antigen 6 PH" evidence="3">
    <location>
        <begin position="79"/>
        <end position="183"/>
    </location>
</feature>